<feature type="compositionally biased region" description="Low complexity" evidence="1">
    <location>
        <begin position="287"/>
        <end position="296"/>
    </location>
</feature>
<keyword evidence="2" id="KW-0732">Signal</keyword>
<evidence type="ECO:0008006" key="5">
    <source>
        <dbReference type="Google" id="ProtNLM"/>
    </source>
</evidence>
<dbReference type="VEuPathDB" id="TriTrypDB:BSAL_77660"/>
<dbReference type="Proteomes" id="UP000051952">
    <property type="component" value="Unassembled WGS sequence"/>
</dbReference>
<organism evidence="3 4">
    <name type="scientific">Bodo saltans</name>
    <name type="common">Flagellated protozoan</name>
    <dbReference type="NCBI Taxonomy" id="75058"/>
    <lineage>
        <taxon>Eukaryota</taxon>
        <taxon>Discoba</taxon>
        <taxon>Euglenozoa</taxon>
        <taxon>Kinetoplastea</taxon>
        <taxon>Metakinetoplastina</taxon>
        <taxon>Eubodonida</taxon>
        <taxon>Bodonidae</taxon>
        <taxon>Bodo</taxon>
    </lineage>
</organism>
<proteinExistence type="predicted"/>
<keyword evidence="4" id="KW-1185">Reference proteome</keyword>
<feature type="region of interest" description="Disordered" evidence="1">
    <location>
        <begin position="287"/>
        <end position="307"/>
    </location>
</feature>
<evidence type="ECO:0000313" key="3">
    <source>
        <dbReference type="EMBL" id="CUG32438.1"/>
    </source>
</evidence>
<evidence type="ECO:0000313" key="4">
    <source>
        <dbReference type="Proteomes" id="UP000051952"/>
    </source>
</evidence>
<evidence type="ECO:0000256" key="2">
    <source>
        <dbReference type="SAM" id="SignalP"/>
    </source>
</evidence>
<name>A0A0S4J3H7_BODSA</name>
<evidence type="ECO:0000256" key="1">
    <source>
        <dbReference type="SAM" id="MobiDB-lite"/>
    </source>
</evidence>
<dbReference type="AlphaFoldDB" id="A0A0S4J3H7"/>
<feature type="signal peptide" evidence="2">
    <location>
        <begin position="1"/>
        <end position="17"/>
    </location>
</feature>
<accession>A0A0S4J3H7</accession>
<reference evidence="4" key="1">
    <citation type="submission" date="2015-09" db="EMBL/GenBank/DDBJ databases">
        <authorList>
            <consortium name="Pathogen Informatics"/>
        </authorList>
    </citation>
    <scope>NUCLEOTIDE SEQUENCE [LARGE SCALE GENOMIC DNA]</scope>
    <source>
        <strain evidence="4">Lake Konstanz</strain>
    </source>
</reference>
<feature type="chain" id="PRO_5006621991" description="GPI-anchored surface protein" evidence="2">
    <location>
        <begin position="18"/>
        <end position="333"/>
    </location>
</feature>
<dbReference type="EMBL" id="CYKH01000750">
    <property type="protein sequence ID" value="CUG32438.1"/>
    <property type="molecule type" value="Genomic_DNA"/>
</dbReference>
<protein>
    <recommendedName>
        <fullName evidence="5">GPI-anchored surface protein</fullName>
    </recommendedName>
</protein>
<sequence length="333" mass="36466">MWETRLFLPTLLSVSLATHAGDLLPVSVLLGSLGSQEQGEEELSSSSVATALRDLVDDLQSDPAEERSDLYVVLPQRSGELMRRVGLKLRNMKKKVEVKVATDFVMFGDHHQRCEGGDVAATTGPSPATIVAGLWKKFDTKLDHGLGKPKKVAAFLQDTNSELARDAADQLVAARRLMKTQQQDDDDDCDVRRGDDVSPFDRFPKFPLPLVVVAKSRRQSSATITLSSTRRQVLIAVEETDVQLSTAQASVQLRSWAVESEDKALIERAGRHWATWVQSRGIASDSTSSDCSSSLSNPPPQDQGGVLSYPEVVSTFYLSQRMHAAEETGSSRL</sequence>
<gene>
    <name evidence="3" type="ORF">BSAL_77660</name>
</gene>